<reference evidence="1" key="1">
    <citation type="submission" date="2022-02" db="EMBL/GenBank/DDBJ databases">
        <title>Plant Genome Project.</title>
        <authorList>
            <person name="Zhang R.-G."/>
        </authorList>
    </citation>
    <scope>NUCLEOTIDE SEQUENCE</scope>
    <source>
        <strain evidence="1">AT1</strain>
    </source>
</reference>
<sequence length="191" mass="20870">MRLWCSSSILHRSNVPQAQVCPGRTLQRPNAPQAQLECASSIPNAAQAQSKCAPGASSTDHMCLRRSSNAHPGTSSTDQVHLRHNPSAIIAPQVCLTYASTTIPLPPITAIPPWSTQYYYNCYTITTTTTTLTSLHGKHFHIAVTTSPLHFTASSPPSSISLSLLPYAYRNCQELPTNMQREQLNHSCFIP</sequence>
<keyword evidence="2" id="KW-1185">Reference proteome</keyword>
<dbReference type="Proteomes" id="UP001062846">
    <property type="component" value="Chromosome 1"/>
</dbReference>
<dbReference type="EMBL" id="CM046388">
    <property type="protein sequence ID" value="KAI8570210.1"/>
    <property type="molecule type" value="Genomic_DNA"/>
</dbReference>
<comment type="caution">
    <text evidence="1">The sequence shown here is derived from an EMBL/GenBank/DDBJ whole genome shotgun (WGS) entry which is preliminary data.</text>
</comment>
<protein>
    <submittedName>
        <fullName evidence="1">Uncharacterized protein</fullName>
    </submittedName>
</protein>
<accession>A0ACC0PXL0</accession>
<name>A0ACC0PXL0_RHOML</name>
<gene>
    <name evidence="1" type="ORF">RHMOL_Rhmol01G0016100</name>
</gene>
<organism evidence="1 2">
    <name type="scientific">Rhododendron molle</name>
    <name type="common">Chinese azalea</name>
    <name type="synonym">Azalea mollis</name>
    <dbReference type="NCBI Taxonomy" id="49168"/>
    <lineage>
        <taxon>Eukaryota</taxon>
        <taxon>Viridiplantae</taxon>
        <taxon>Streptophyta</taxon>
        <taxon>Embryophyta</taxon>
        <taxon>Tracheophyta</taxon>
        <taxon>Spermatophyta</taxon>
        <taxon>Magnoliopsida</taxon>
        <taxon>eudicotyledons</taxon>
        <taxon>Gunneridae</taxon>
        <taxon>Pentapetalae</taxon>
        <taxon>asterids</taxon>
        <taxon>Ericales</taxon>
        <taxon>Ericaceae</taxon>
        <taxon>Ericoideae</taxon>
        <taxon>Rhodoreae</taxon>
        <taxon>Rhododendron</taxon>
    </lineage>
</organism>
<evidence type="ECO:0000313" key="2">
    <source>
        <dbReference type="Proteomes" id="UP001062846"/>
    </source>
</evidence>
<proteinExistence type="predicted"/>
<evidence type="ECO:0000313" key="1">
    <source>
        <dbReference type="EMBL" id="KAI8570210.1"/>
    </source>
</evidence>